<dbReference type="GO" id="GO:0016491">
    <property type="term" value="F:oxidoreductase activity"/>
    <property type="evidence" value="ECO:0007669"/>
    <property type="project" value="InterPro"/>
</dbReference>
<protein>
    <submittedName>
        <fullName evidence="4">Iron-sulfur protein</fullName>
    </submittedName>
</protein>
<evidence type="ECO:0000313" key="4">
    <source>
        <dbReference type="EMBL" id="KYZ74796.1"/>
    </source>
</evidence>
<comment type="caution">
    <text evidence="4">The sequence shown here is derived from an EMBL/GenBank/DDBJ whole genome shotgun (WGS) entry which is preliminary data.</text>
</comment>
<gene>
    <name evidence="4" type="ORF">AXX12_16365</name>
</gene>
<dbReference type="InterPro" id="IPR005025">
    <property type="entry name" value="FMN_Rdtase-like_dom"/>
</dbReference>
<name>A0A154BLK0_ANASB</name>
<keyword evidence="5" id="KW-1185">Reference proteome</keyword>
<evidence type="ECO:0000256" key="1">
    <source>
        <dbReference type="ARBA" id="ARBA00022630"/>
    </source>
</evidence>
<dbReference type="PANTHER" id="PTHR43278:SF2">
    <property type="entry name" value="IRON-SULFUR FLAVOPROTEIN"/>
    <property type="match status" value="1"/>
</dbReference>
<dbReference type="STRING" id="1794912.AXX12_16365"/>
<dbReference type="OrthoDB" id="9805976at2"/>
<evidence type="ECO:0000259" key="3">
    <source>
        <dbReference type="Pfam" id="PF03358"/>
    </source>
</evidence>
<evidence type="ECO:0000256" key="2">
    <source>
        <dbReference type="ARBA" id="ARBA00022643"/>
    </source>
</evidence>
<organism evidence="4 5">
    <name type="scientific">Anaerosporomusa subterranea</name>
    <dbReference type="NCBI Taxonomy" id="1794912"/>
    <lineage>
        <taxon>Bacteria</taxon>
        <taxon>Bacillati</taxon>
        <taxon>Bacillota</taxon>
        <taxon>Negativicutes</taxon>
        <taxon>Acetonemataceae</taxon>
        <taxon>Anaerosporomusa</taxon>
    </lineage>
</organism>
<keyword evidence="1" id="KW-0285">Flavoprotein</keyword>
<sequence>MKIVLINGSPRGRSSNTQIMAESFLQGAQEAGANTLNVFLAEKEIRYCHGCFSCWLKTPGRCVIADDMKQILAEADGADVLVLASPLYFDTISGLLKVFMDRMIVKGDPHFSKTATGESRHWKKPGEKTPKLLMMSNCGFPERSHFQAISHWVQRVAQNMQTELLGEIYAAQGGLLSMELPQVKLYLQWVKNAGGEIASGQALSTETKQALEQSFLPDDIYIQNANQYFDSLLGNK</sequence>
<dbReference type="Gene3D" id="3.40.50.360">
    <property type="match status" value="1"/>
</dbReference>
<feature type="domain" description="NADPH-dependent FMN reductase-like" evidence="3">
    <location>
        <begin position="1"/>
        <end position="112"/>
    </location>
</feature>
<dbReference type="SUPFAM" id="SSF52218">
    <property type="entry name" value="Flavoproteins"/>
    <property type="match status" value="1"/>
</dbReference>
<accession>A0A154BLK0</accession>
<reference evidence="4 5" key="1">
    <citation type="submission" date="2016-02" db="EMBL/GenBank/DDBJ databases">
        <title>Anaerosporomusa subterraneum gen. nov., sp. nov., a spore-forming obligate anaerobe isolated from saprolite.</title>
        <authorList>
            <person name="Choi J.K."/>
            <person name="Shah M."/>
            <person name="Yee N."/>
        </authorList>
    </citation>
    <scope>NUCLEOTIDE SEQUENCE [LARGE SCALE GENOMIC DNA]</scope>
    <source>
        <strain evidence="4 5">RU4</strain>
    </source>
</reference>
<dbReference type="AlphaFoldDB" id="A0A154BLK0"/>
<dbReference type="EMBL" id="LSGP01000028">
    <property type="protein sequence ID" value="KYZ74796.1"/>
    <property type="molecule type" value="Genomic_DNA"/>
</dbReference>
<dbReference type="InterPro" id="IPR029039">
    <property type="entry name" value="Flavoprotein-like_sf"/>
</dbReference>
<evidence type="ECO:0000313" key="5">
    <source>
        <dbReference type="Proteomes" id="UP000076268"/>
    </source>
</evidence>
<dbReference type="InterPro" id="IPR051796">
    <property type="entry name" value="ISF_SsuE-like"/>
</dbReference>
<dbReference type="PANTHER" id="PTHR43278">
    <property type="entry name" value="NAD(P)H-DEPENDENT FMN-CONTAINING OXIDOREDUCTASE YWQN-RELATED"/>
    <property type="match status" value="1"/>
</dbReference>
<keyword evidence="2" id="KW-0288">FMN</keyword>
<dbReference type="Pfam" id="PF03358">
    <property type="entry name" value="FMN_red"/>
    <property type="match status" value="1"/>
</dbReference>
<proteinExistence type="predicted"/>
<dbReference type="RefSeq" id="WP_066245883.1">
    <property type="nucleotide sequence ID" value="NZ_LSGP01000028.1"/>
</dbReference>
<dbReference type="Proteomes" id="UP000076268">
    <property type="component" value="Unassembled WGS sequence"/>
</dbReference>